<dbReference type="InterPro" id="IPR014031">
    <property type="entry name" value="Ketoacyl_synth_C"/>
</dbReference>
<dbReference type="SMART" id="SM00825">
    <property type="entry name" value="PKS_KS"/>
    <property type="match status" value="1"/>
</dbReference>
<dbReference type="CDD" id="cd00834">
    <property type="entry name" value="KAS_I_II"/>
    <property type="match status" value="1"/>
</dbReference>
<dbReference type="NCBIfam" id="NF005589">
    <property type="entry name" value="PRK07314.1"/>
    <property type="match status" value="1"/>
</dbReference>
<dbReference type="PATRIC" id="fig|121290.4.peg.1431"/>
<dbReference type="Pfam" id="PF02801">
    <property type="entry name" value="Ketoacyl-synt_C"/>
    <property type="match status" value="1"/>
</dbReference>
<dbReference type="OrthoDB" id="9808669at2"/>
<dbReference type="Pfam" id="PF00109">
    <property type="entry name" value="ketoacyl-synt"/>
    <property type="match status" value="1"/>
</dbReference>
<dbReference type="InterPro" id="IPR020841">
    <property type="entry name" value="PKS_Beta-ketoAc_synthase_dom"/>
</dbReference>
<comment type="similarity">
    <text evidence="2 4">Belongs to the thiolase-like superfamily. Beta-ketoacyl-ACP synthases family.</text>
</comment>
<sequence length="414" mass="43832">MANANGARRVVVTGMGVVTPIGLNVPDFWASMQEGKCGVTALEGFPLEDLKIRIAAQIKDFDPKQRLRHFQRDKLVMHADRYSWFAAASADEAVKQSGLEFPIANPYRSACIIGSGAGGLVTFENSYRSLFIENKRATHPLTLLRIIGSSASAHVGIEFGIKGPTFATCSACSTATHAIALGVDYIRNNVVDVAIVGASESVINYGTMKAWQALHVLSPEGCFPFAKKRNGTVLGEGAGTLVIESLEHAQARGANILAEIVGYGMSSDAKDMVNPDIEGPNEAMRRALDDAKLAPSDIQYLNAHGTATTINDANETNAIKAVFGNHAKNLAISSTKSMTGHPLGAGGGIEAATCVKVVNENWVPPTIGLDDPDPDCDLDYIPNVGRNLDVTYAMSNSFAFGGLNAVLIFGPAPN</sequence>
<dbReference type="InterPro" id="IPR000794">
    <property type="entry name" value="Beta-ketoacyl_synthase"/>
</dbReference>
<dbReference type="InterPro" id="IPR016039">
    <property type="entry name" value="Thiolase-like"/>
</dbReference>
<dbReference type="InterPro" id="IPR018201">
    <property type="entry name" value="Ketoacyl_synth_AS"/>
</dbReference>
<name>A0A125NWB8_HYPSL</name>
<keyword evidence="6" id="KW-0012">Acyltransferase</keyword>
<feature type="domain" description="Ketosynthase family 3 (KS3)" evidence="5">
    <location>
        <begin position="7"/>
        <end position="411"/>
    </location>
</feature>
<dbReference type="EMBL" id="LMTR01000011">
    <property type="protein sequence ID" value="KWT72418.1"/>
    <property type="molecule type" value="Genomic_DNA"/>
</dbReference>
<reference evidence="6 7" key="1">
    <citation type="submission" date="2015-10" db="EMBL/GenBank/DDBJ databases">
        <title>Transcriptomic analysis of a linuron degrading triple-species bacterial consortium.</title>
        <authorList>
            <person name="Albers P."/>
        </authorList>
    </citation>
    <scope>NUCLEOTIDE SEQUENCE [LARGE SCALE GENOMIC DNA]</scope>
    <source>
        <strain evidence="6 7">WDL6</strain>
    </source>
</reference>
<comment type="pathway">
    <text evidence="1">Lipid metabolism; fatty acid biosynthesis.</text>
</comment>
<dbReference type="GO" id="GO:0006633">
    <property type="term" value="P:fatty acid biosynthetic process"/>
    <property type="evidence" value="ECO:0007669"/>
    <property type="project" value="InterPro"/>
</dbReference>
<dbReference type="PROSITE" id="PS52004">
    <property type="entry name" value="KS3_2"/>
    <property type="match status" value="1"/>
</dbReference>
<dbReference type="PANTHER" id="PTHR11712:SF336">
    <property type="entry name" value="3-OXOACYL-[ACYL-CARRIER-PROTEIN] SYNTHASE, MITOCHONDRIAL"/>
    <property type="match status" value="1"/>
</dbReference>
<comment type="caution">
    <text evidence="6">The sequence shown here is derived from an EMBL/GenBank/DDBJ whole genome shotgun (WGS) entry which is preliminary data.</text>
</comment>
<accession>A0A125NWB8</accession>
<dbReference type="SUPFAM" id="SSF53901">
    <property type="entry name" value="Thiolase-like"/>
    <property type="match status" value="2"/>
</dbReference>
<evidence type="ECO:0000256" key="1">
    <source>
        <dbReference type="ARBA" id="ARBA00005194"/>
    </source>
</evidence>
<dbReference type="PROSITE" id="PS00606">
    <property type="entry name" value="KS3_1"/>
    <property type="match status" value="1"/>
</dbReference>
<dbReference type="RefSeq" id="WP_068458928.1">
    <property type="nucleotide sequence ID" value="NZ_JAEFBX010000003.1"/>
</dbReference>
<dbReference type="InterPro" id="IPR014030">
    <property type="entry name" value="Ketoacyl_synth_N"/>
</dbReference>
<evidence type="ECO:0000256" key="3">
    <source>
        <dbReference type="ARBA" id="ARBA00022679"/>
    </source>
</evidence>
<evidence type="ECO:0000256" key="4">
    <source>
        <dbReference type="RuleBase" id="RU003694"/>
    </source>
</evidence>
<gene>
    <name evidence="6" type="ORF">APY04_0109</name>
</gene>
<dbReference type="Proteomes" id="UP000059074">
    <property type="component" value="Unassembled WGS sequence"/>
</dbReference>
<organism evidence="6 7">
    <name type="scientific">Hyphomicrobium sulfonivorans</name>
    <dbReference type="NCBI Taxonomy" id="121290"/>
    <lineage>
        <taxon>Bacteria</taxon>
        <taxon>Pseudomonadati</taxon>
        <taxon>Pseudomonadota</taxon>
        <taxon>Alphaproteobacteria</taxon>
        <taxon>Hyphomicrobiales</taxon>
        <taxon>Hyphomicrobiaceae</taxon>
        <taxon>Hyphomicrobium</taxon>
    </lineage>
</organism>
<dbReference type="AlphaFoldDB" id="A0A125NWB8"/>
<evidence type="ECO:0000259" key="5">
    <source>
        <dbReference type="PROSITE" id="PS52004"/>
    </source>
</evidence>
<proteinExistence type="inferred from homology"/>
<evidence type="ECO:0000313" key="6">
    <source>
        <dbReference type="EMBL" id="KWT72418.1"/>
    </source>
</evidence>
<keyword evidence="7" id="KW-1185">Reference proteome</keyword>
<evidence type="ECO:0000256" key="2">
    <source>
        <dbReference type="ARBA" id="ARBA00008467"/>
    </source>
</evidence>
<dbReference type="EC" id="2.3.1.41" evidence="6"/>
<evidence type="ECO:0000313" key="7">
    <source>
        <dbReference type="Proteomes" id="UP000059074"/>
    </source>
</evidence>
<protein>
    <submittedName>
        <fullName evidence="6">3-oxoacyl-[acyl-carrier-protein] synthase, KASII</fullName>
        <ecNumber evidence="6">2.3.1.41</ecNumber>
    </submittedName>
</protein>
<dbReference type="GO" id="GO:0004315">
    <property type="term" value="F:3-oxoacyl-[acyl-carrier-protein] synthase activity"/>
    <property type="evidence" value="ECO:0007669"/>
    <property type="project" value="UniProtKB-EC"/>
</dbReference>
<dbReference type="PANTHER" id="PTHR11712">
    <property type="entry name" value="POLYKETIDE SYNTHASE-RELATED"/>
    <property type="match status" value="1"/>
</dbReference>
<dbReference type="Gene3D" id="3.40.47.10">
    <property type="match status" value="1"/>
</dbReference>
<keyword evidence="3 4" id="KW-0808">Transferase</keyword>
<dbReference type="STRING" id="121290.APY04_0109"/>